<gene>
    <name evidence="6" type="ORF">A4V02_06315</name>
</gene>
<dbReference type="CDD" id="cd00834">
    <property type="entry name" value="KAS_I_II"/>
    <property type="match status" value="1"/>
</dbReference>
<evidence type="ECO:0000259" key="4">
    <source>
        <dbReference type="PROSITE" id="PS50835"/>
    </source>
</evidence>
<dbReference type="Pfam" id="PF13723">
    <property type="entry name" value="Ketoacyl-synt_2"/>
    <property type="match status" value="1"/>
</dbReference>
<dbReference type="Gene3D" id="3.40.47.10">
    <property type="match status" value="3"/>
</dbReference>
<reference evidence="7" key="1">
    <citation type="submission" date="2016-04" db="EMBL/GenBank/DDBJ databases">
        <title>Complete Genome Sequences of Twelve Strains of a Stable Defined Moderately Diverse Mouse Microbiota 2 (sDMDMm2).</title>
        <authorList>
            <person name="Uchimura Y."/>
            <person name="Wyss M."/>
            <person name="Brugiroux S."/>
            <person name="Limenitakis J.P."/>
            <person name="Stecher B."/>
            <person name="McCoy K.D."/>
            <person name="Macpherson A.J."/>
        </authorList>
    </citation>
    <scope>NUCLEOTIDE SEQUENCE [LARGE SCALE GENOMIC DNA]</scope>
    <source>
        <strain evidence="7">YL27</strain>
    </source>
</reference>
<dbReference type="PANTHER" id="PTHR11712">
    <property type="entry name" value="POLYKETIDE SYNTHASE-RELATED"/>
    <property type="match status" value="1"/>
</dbReference>
<dbReference type="KEGG" id="pary:A4V02_06315"/>
<dbReference type="EMBL" id="CP015402">
    <property type="protein sequence ID" value="ANU63372.1"/>
    <property type="molecule type" value="Genomic_DNA"/>
</dbReference>
<accession>A0A1B1S995</accession>
<dbReference type="GeneID" id="65536465"/>
<feature type="domain" description="Ketosynthase family 3 (KS3)" evidence="5">
    <location>
        <begin position="1"/>
        <end position="398"/>
    </location>
</feature>
<accession>A0A1Z2XJC8</accession>
<dbReference type="GO" id="GO:0005829">
    <property type="term" value="C:cytosol"/>
    <property type="evidence" value="ECO:0007669"/>
    <property type="project" value="TreeGrafter"/>
</dbReference>
<comment type="similarity">
    <text evidence="1 3">Belongs to the thiolase-like superfamily. Beta-ketoacyl-ACP synthases family.</text>
</comment>
<dbReference type="STRING" id="1796646.A4V02_06315"/>
<dbReference type="GO" id="GO:0004315">
    <property type="term" value="F:3-oxoacyl-[acyl-carrier-protein] synthase activity"/>
    <property type="evidence" value="ECO:0007669"/>
    <property type="project" value="TreeGrafter"/>
</dbReference>
<evidence type="ECO:0000313" key="7">
    <source>
        <dbReference type="Proteomes" id="UP000186351"/>
    </source>
</evidence>
<organism evidence="6 7">
    <name type="scientific">Muribaculum intestinale</name>
    <dbReference type="NCBI Taxonomy" id="1796646"/>
    <lineage>
        <taxon>Bacteria</taxon>
        <taxon>Pseudomonadati</taxon>
        <taxon>Bacteroidota</taxon>
        <taxon>Bacteroidia</taxon>
        <taxon>Bacteroidales</taxon>
        <taxon>Muribaculaceae</taxon>
        <taxon>Muribaculum</taxon>
    </lineage>
</organism>
<dbReference type="PANTHER" id="PTHR11712:SF320">
    <property type="entry name" value="BETA-KETOACYL SYNTHASE"/>
    <property type="match status" value="1"/>
</dbReference>
<evidence type="ECO:0000313" key="6">
    <source>
        <dbReference type="EMBL" id="ANU63372.1"/>
    </source>
</evidence>
<dbReference type="InterPro" id="IPR007110">
    <property type="entry name" value="Ig-like_dom"/>
</dbReference>
<dbReference type="PROSITE" id="PS52004">
    <property type="entry name" value="KS3_2"/>
    <property type="match status" value="1"/>
</dbReference>
<evidence type="ECO:0000256" key="3">
    <source>
        <dbReference type="RuleBase" id="RU003694"/>
    </source>
</evidence>
<dbReference type="PROSITE" id="PS50835">
    <property type="entry name" value="IG_LIKE"/>
    <property type="match status" value="1"/>
</dbReference>
<sequence length="596" mass="64552">MPQSIAITGQGIICAIGVDCESVLSSLKKEEHGISQIKYLESIHKELPVGEVKLSDNQMKDILGLPTDREVSRTSLLGAIALKQAMKSSVLKKEDLAGKRVALISGTTVGGMDVTERHYPQMLSDKGKARYVRQHDCGNNTKEIAELCGIEADLITISTACSSALNAIILGSRLLLADKVDIVLAGGSEALSRFHLNGFNSLMILDYDSCHPFDSNRHGLNLGEGAAYVVLERAKDLSMRKGCNPIVFIAGYGNRCDAFHQTATSENGEGAYLAMTDAIAMSGINPSEIDYINAHGTGTPDNDRSESQAILRVFGESYPPVSSTKAFTGHTTSASGSIETVICMLSMHNNFIPANLRWQQSSEDCIIPSKGQQNVELHNVMCNSFGFGGNESSLILSRTPVLLDDVKDSAEYGISSIHEITNTEDLSDVKKYVTAMEARRMSKIMKAAILTSMQAIESAGIQKPDAIVIGTAYGMLDQGEKILNHIEEEGEEGLSPTLFMQSTHNTIAGTLATRLKCHGYNITYSQGEDSWDLAISDAKQLISEGKAENILVGLHDYCPEHFRQIFEFAGIKVPAEVISRSVIVSKHKIGKEEGNE</sequence>
<dbReference type="SMART" id="SM00825">
    <property type="entry name" value="PKS_KS"/>
    <property type="match status" value="1"/>
</dbReference>
<proteinExistence type="inferred from homology"/>
<dbReference type="InterPro" id="IPR014031">
    <property type="entry name" value="Ketoacyl_synth_C"/>
</dbReference>
<dbReference type="InterPro" id="IPR000794">
    <property type="entry name" value="Beta-ketoacyl_synthase"/>
</dbReference>
<keyword evidence="2 3" id="KW-0808">Transferase</keyword>
<dbReference type="AlphaFoldDB" id="A0A1B1S995"/>
<protein>
    <submittedName>
        <fullName evidence="6">3-oxoacyl-ACP synthase</fullName>
    </submittedName>
</protein>
<evidence type="ECO:0000256" key="2">
    <source>
        <dbReference type="ARBA" id="ARBA00022679"/>
    </source>
</evidence>
<dbReference type="InterPro" id="IPR016039">
    <property type="entry name" value="Thiolase-like"/>
</dbReference>
<dbReference type="OrthoDB" id="9808669at2"/>
<dbReference type="Proteomes" id="UP000186351">
    <property type="component" value="Chromosome"/>
</dbReference>
<dbReference type="GO" id="GO:0006633">
    <property type="term" value="P:fatty acid biosynthetic process"/>
    <property type="evidence" value="ECO:0007669"/>
    <property type="project" value="TreeGrafter"/>
</dbReference>
<dbReference type="RefSeq" id="WP_068960709.1">
    <property type="nucleotide sequence ID" value="NZ_CP015402.2"/>
</dbReference>
<evidence type="ECO:0000256" key="1">
    <source>
        <dbReference type="ARBA" id="ARBA00008467"/>
    </source>
</evidence>
<dbReference type="SUPFAM" id="SSF53901">
    <property type="entry name" value="Thiolase-like"/>
    <property type="match status" value="2"/>
</dbReference>
<keyword evidence="7" id="KW-1185">Reference proteome</keyword>
<name>A0A1B1S995_9BACT</name>
<dbReference type="Pfam" id="PF00109">
    <property type="entry name" value="ketoacyl-synt"/>
    <property type="match status" value="1"/>
</dbReference>
<dbReference type="Pfam" id="PF02801">
    <property type="entry name" value="Ketoacyl-synt_C"/>
    <property type="match status" value="1"/>
</dbReference>
<dbReference type="InterPro" id="IPR020841">
    <property type="entry name" value="PKS_Beta-ketoAc_synthase_dom"/>
</dbReference>
<feature type="domain" description="Ig-like" evidence="4">
    <location>
        <begin position="319"/>
        <end position="427"/>
    </location>
</feature>
<dbReference type="InterPro" id="IPR014030">
    <property type="entry name" value="Ketoacyl_synth_N"/>
</dbReference>
<evidence type="ECO:0000259" key="5">
    <source>
        <dbReference type="PROSITE" id="PS52004"/>
    </source>
</evidence>